<keyword evidence="7" id="KW-0443">Lipid metabolism</keyword>
<dbReference type="GO" id="GO:0046513">
    <property type="term" value="P:ceramide biosynthetic process"/>
    <property type="evidence" value="ECO:0007669"/>
    <property type="project" value="TreeGrafter"/>
</dbReference>
<dbReference type="GO" id="GO:0005789">
    <property type="term" value="C:endoplasmic reticulum membrane"/>
    <property type="evidence" value="ECO:0007669"/>
    <property type="project" value="TreeGrafter"/>
</dbReference>
<accession>A0AA89BYI5</accession>
<dbReference type="InterPro" id="IPR045221">
    <property type="entry name" value="Sphingomyelin_synth-like"/>
</dbReference>
<evidence type="ECO:0000313" key="12">
    <source>
        <dbReference type="Proteomes" id="UP001186944"/>
    </source>
</evidence>
<dbReference type="GO" id="GO:0005886">
    <property type="term" value="C:plasma membrane"/>
    <property type="evidence" value="ECO:0007669"/>
    <property type="project" value="TreeGrafter"/>
</dbReference>
<dbReference type="GO" id="GO:0047493">
    <property type="term" value="F:ceramide cholinephosphotransferase activity"/>
    <property type="evidence" value="ECO:0007669"/>
    <property type="project" value="TreeGrafter"/>
</dbReference>
<dbReference type="Pfam" id="PF14360">
    <property type="entry name" value="PAP2_C"/>
    <property type="match status" value="1"/>
</dbReference>
<evidence type="ECO:0000256" key="1">
    <source>
        <dbReference type="ARBA" id="ARBA00004141"/>
    </source>
</evidence>
<keyword evidence="3" id="KW-0808">Transferase</keyword>
<dbReference type="InterPro" id="IPR025749">
    <property type="entry name" value="Sphingomyelin_synth-like_dom"/>
</dbReference>
<feature type="transmembrane region" description="Helical" evidence="9">
    <location>
        <begin position="201"/>
        <end position="220"/>
    </location>
</feature>
<name>A0AA89BYI5_PINIB</name>
<dbReference type="EMBL" id="VSWD01000009">
    <property type="protein sequence ID" value="KAK3092412.1"/>
    <property type="molecule type" value="Genomic_DNA"/>
</dbReference>
<keyword evidence="5" id="KW-0746">Sphingolipid metabolism</keyword>
<feature type="domain" description="Sphingomyelin synthase-like" evidence="10">
    <location>
        <begin position="146"/>
        <end position="218"/>
    </location>
</feature>
<evidence type="ECO:0000256" key="8">
    <source>
        <dbReference type="ARBA" id="ARBA00023136"/>
    </source>
</evidence>
<keyword evidence="4 9" id="KW-0812">Transmembrane</keyword>
<comment type="caution">
    <text evidence="11">The sequence shown here is derived from an EMBL/GenBank/DDBJ whole genome shotgun (WGS) entry which is preliminary data.</text>
</comment>
<evidence type="ECO:0000256" key="7">
    <source>
        <dbReference type="ARBA" id="ARBA00023098"/>
    </source>
</evidence>
<comment type="subcellular location">
    <subcellularLocation>
        <location evidence="1">Membrane</location>
        <topology evidence="1">Multi-pass membrane protein</topology>
    </subcellularLocation>
</comment>
<dbReference type="PANTHER" id="PTHR21290">
    <property type="entry name" value="SPHINGOMYELIN SYNTHETASE"/>
    <property type="match status" value="1"/>
</dbReference>
<sequence length="280" mass="32177">MEAVKLVVSLLYVVFAQLFMCFTAIVVTDRLPNRTKYQPLPDVVLDNTPYIPWGSDTAEICLVTLNFMAIMMAVFHKERSLLLRRFSVLAGNLAFLRSACIFVTSAPVADVNEICIVKPEDSFGYRLLRACRVLVRMGYTSMGSAQCGDYIFSGHTMIMTLCNLFLNEYTHKRMHVIRILGWILNFAGMLFLILGRSHYTVDVILGFYITVAMTNNYHLMARSESVLSKRKIYHYLIFPLMTLFVADNQECRVKDKKVQNNFDIFTNHKEKKCDEKILVC</sequence>
<evidence type="ECO:0000256" key="5">
    <source>
        <dbReference type="ARBA" id="ARBA00022919"/>
    </source>
</evidence>
<feature type="transmembrane region" description="Helical" evidence="9">
    <location>
        <begin position="57"/>
        <end position="75"/>
    </location>
</feature>
<organism evidence="11 12">
    <name type="scientific">Pinctada imbricata</name>
    <name type="common">Atlantic pearl-oyster</name>
    <name type="synonym">Pinctada martensii</name>
    <dbReference type="NCBI Taxonomy" id="66713"/>
    <lineage>
        <taxon>Eukaryota</taxon>
        <taxon>Metazoa</taxon>
        <taxon>Spiralia</taxon>
        <taxon>Lophotrochozoa</taxon>
        <taxon>Mollusca</taxon>
        <taxon>Bivalvia</taxon>
        <taxon>Autobranchia</taxon>
        <taxon>Pteriomorphia</taxon>
        <taxon>Pterioida</taxon>
        <taxon>Pterioidea</taxon>
        <taxon>Pteriidae</taxon>
        <taxon>Pinctada</taxon>
    </lineage>
</organism>
<evidence type="ECO:0000256" key="2">
    <source>
        <dbReference type="ARBA" id="ARBA00005441"/>
    </source>
</evidence>
<dbReference type="Proteomes" id="UP001186944">
    <property type="component" value="Unassembled WGS sequence"/>
</dbReference>
<proteinExistence type="inferred from homology"/>
<protein>
    <recommendedName>
        <fullName evidence="10">Sphingomyelin synthase-like domain-containing protein</fullName>
    </recommendedName>
</protein>
<feature type="transmembrane region" description="Helical" evidence="9">
    <location>
        <begin position="176"/>
        <end position="195"/>
    </location>
</feature>
<evidence type="ECO:0000256" key="4">
    <source>
        <dbReference type="ARBA" id="ARBA00022692"/>
    </source>
</evidence>
<evidence type="ECO:0000259" key="10">
    <source>
        <dbReference type="Pfam" id="PF14360"/>
    </source>
</evidence>
<evidence type="ECO:0000313" key="11">
    <source>
        <dbReference type="EMBL" id="KAK3092412.1"/>
    </source>
</evidence>
<dbReference type="GO" id="GO:0033188">
    <property type="term" value="F:sphingomyelin synthase activity"/>
    <property type="evidence" value="ECO:0007669"/>
    <property type="project" value="TreeGrafter"/>
</dbReference>
<keyword evidence="6 9" id="KW-1133">Transmembrane helix</keyword>
<dbReference type="AlphaFoldDB" id="A0AA89BYI5"/>
<dbReference type="PANTHER" id="PTHR21290:SF25">
    <property type="entry name" value="SPHINGOMYELIN SYNTHASE-RELATED PROTEIN 1"/>
    <property type="match status" value="1"/>
</dbReference>
<evidence type="ECO:0000256" key="6">
    <source>
        <dbReference type="ARBA" id="ARBA00022989"/>
    </source>
</evidence>
<keyword evidence="8 9" id="KW-0472">Membrane</keyword>
<keyword evidence="12" id="KW-1185">Reference proteome</keyword>
<reference evidence="11" key="1">
    <citation type="submission" date="2019-08" db="EMBL/GenBank/DDBJ databases">
        <title>The improved chromosome-level genome for the pearl oyster Pinctada fucata martensii using PacBio sequencing and Hi-C.</title>
        <authorList>
            <person name="Zheng Z."/>
        </authorList>
    </citation>
    <scope>NUCLEOTIDE SEQUENCE</scope>
    <source>
        <strain evidence="11">ZZ-2019</strain>
        <tissue evidence="11">Adductor muscle</tissue>
    </source>
</reference>
<dbReference type="GO" id="GO:0000139">
    <property type="term" value="C:Golgi membrane"/>
    <property type="evidence" value="ECO:0007669"/>
    <property type="project" value="TreeGrafter"/>
</dbReference>
<comment type="similarity">
    <text evidence="2">Belongs to the sphingomyelin synthase family.</text>
</comment>
<evidence type="ECO:0000256" key="9">
    <source>
        <dbReference type="SAM" id="Phobius"/>
    </source>
</evidence>
<gene>
    <name evidence="11" type="ORF">FSP39_002505</name>
</gene>
<evidence type="ECO:0000256" key="3">
    <source>
        <dbReference type="ARBA" id="ARBA00022679"/>
    </source>
</evidence>
<feature type="transmembrane region" description="Helical" evidence="9">
    <location>
        <begin position="7"/>
        <end position="27"/>
    </location>
</feature>